<keyword evidence="4" id="KW-0808">Transferase</keyword>
<keyword evidence="8" id="KW-0902">Two-component regulatory system</keyword>
<evidence type="ECO:0000259" key="10">
    <source>
        <dbReference type="Pfam" id="PF07730"/>
    </source>
</evidence>
<dbReference type="Pfam" id="PF07730">
    <property type="entry name" value="HisKA_3"/>
    <property type="match status" value="1"/>
</dbReference>
<dbReference type="SUPFAM" id="SSF55874">
    <property type="entry name" value="ATPase domain of HSP90 chaperone/DNA topoisomerase II/histidine kinase"/>
    <property type="match status" value="1"/>
</dbReference>
<protein>
    <recommendedName>
        <fullName evidence="2">histidine kinase</fullName>
        <ecNumber evidence="2">2.7.13.3</ecNumber>
    </recommendedName>
</protein>
<keyword evidence="9" id="KW-1133">Transmembrane helix</keyword>
<evidence type="ECO:0000313" key="12">
    <source>
        <dbReference type="Proteomes" id="UP001241926"/>
    </source>
</evidence>
<evidence type="ECO:0000256" key="8">
    <source>
        <dbReference type="ARBA" id="ARBA00023012"/>
    </source>
</evidence>
<keyword evidence="12" id="KW-1185">Reference proteome</keyword>
<dbReference type="InterPro" id="IPR011712">
    <property type="entry name" value="Sig_transdc_His_kin_sub3_dim/P"/>
</dbReference>
<name>A0ABT7IYZ7_9ACTN</name>
<dbReference type="GO" id="GO:0016301">
    <property type="term" value="F:kinase activity"/>
    <property type="evidence" value="ECO:0007669"/>
    <property type="project" value="UniProtKB-KW"/>
</dbReference>
<evidence type="ECO:0000256" key="3">
    <source>
        <dbReference type="ARBA" id="ARBA00022553"/>
    </source>
</evidence>
<feature type="transmembrane region" description="Helical" evidence="9">
    <location>
        <begin position="112"/>
        <end position="145"/>
    </location>
</feature>
<evidence type="ECO:0000256" key="2">
    <source>
        <dbReference type="ARBA" id="ARBA00012438"/>
    </source>
</evidence>
<feature type="transmembrane region" description="Helical" evidence="9">
    <location>
        <begin position="54"/>
        <end position="74"/>
    </location>
</feature>
<accession>A0ABT7IYZ7</accession>
<proteinExistence type="predicted"/>
<evidence type="ECO:0000256" key="1">
    <source>
        <dbReference type="ARBA" id="ARBA00000085"/>
    </source>
</evidence>
<dbReference type="Gene3D" id="1.20.5.1930">
    <property type="match status" value="1"/>
</dbReference>
<sequence length="415" mass="43496">MRQAVRFLFGRATRRRWIHLILGGALAMPYVLVGQVIVGPALDARYVFYDIRAQLLSFAVGLPLAALTAALFPLTRSLEAGAVRALCGVAADRLAYDPARGRTARGRTAAWFTLHLGLGGIIAGMTLAVPPFAVVLILLPVVALFGPHLLGGPDDPAWLVALAPVGGAACLVALAACAAVAGTLLARWAPALLGPTPADRLAAAEERAADLAVRNRLARELHDSVGHALSAVTLQASAARRVLDSDPEFVREALAAIEETTRRTVGELDAVLGVLREDDAPGKAPAPTLSADLDGLLRRTRAGGLRVTARVDTETEALPPVVSREAYRIVQEGLSNALRHGGDRVTVDLRIEVADGCLDITLENPLGSASPCRPGGGHGLRGIADRARLLGGTAEAGAADGVWRLRVRLPLHRTP</sequence>
<dbReference type="PANTHER" id="PTHR24421:SF10">
    <property type="entry name" value="NITRATE_NITRITE SENSOR PROTEIN NARQ"/>
    <property type="match status" value="1"/>
</dbReference>
<dbReference type="EC" id="2.7.13.3" evidence="2"/>
<dbReference type="InterPro" id="IPR036890">
    <property type="entry name" value="HATPase_C_sf"/>
</dbReference>
<dbReference type="CDD" id="cd16917">
    <property type="entry name" value="HATPase_UhpB-NarQ-NarX-like"/>
    <property type="match status" value="1"/>
</dbReference>
<evidence type="ECO:0000256" key="6">
    <source>
        <dbReference type="ARBA" id="ARBA00022777"/>
    </source>
</evidence>
<comment type="catalytic activity">
    <reaction evidence="1">
        <text>ATP + protein L-histidine = ADP + protein N-phospho-L-histidine.</text>
        <dbReference type="EC" id="2.7.13.3"/>
    </reaction>
</comment>
<dbReference type="Proteomes" id="UP001241926">
    <property type="component" value="Unassembled WGS sequence"/>
</dbReference>
<evidence type="ECO:0000256" key="7">
    <source>
        <dbReference type="ARBA" id="ARBA00022840"/>
    </source>
</evidence>
<feature type="domain" description="Signal transduction histidine kinase subgroup 3 dimerisation and phosphoacceptor" evidence="10">
    <location>
        <begin position="214"/>
        <end position="279"/>
    </location>
</feature>
<feature type="transmembrane region" description="Helical" evidence="9">
    <location>
        <begin position="20"/>
        <end position="42"/>
    </location>
</feature>
<evidence type="ECO:0000256" key="5">
    <source>
        <dbReference type="ARBA" id="ARBA00022741"/>
    </source>
</evidence>
<dbReference type="InterPro" id="IPR050482">
    <property type="entry name" value="Sensor_HK_TwoCompSys"/>
</dbReference>
<keyword evidence="5" id="KW-0547">Nucleotide-binding</keyword>
<feature type="transmembrane region" description="Helical" evidence="9">
    <location>
        <begin position="157"/>
        <end position="186"/>
    </location>
</feature>
<gene>
    <name evidence="11" type="ORF">QNN03_09870</name>
</gene>
<evidence type="ECO:0000313" key="11">
    <source>
        <dbReference type="EMBL" id="MDL2076742.1"/>
    </source>
</evidence>
<evidence type="ECO:0000256" key="9">
    <source>
        <dbReference type="SAM" id="Phobius"/>
    </source>
</evidence>
<dbReference type="EMBL" id="JASJUS010000007">
    <property type="protein sequence ID" value="MDL2076742.1"/>
    <property type="molecule type" value="Genomic_DNA"/>
</dbReference>
<dbReference type="RefSeq" id="WP_250747031.1">
    <property type="nucleotide sequence ID" value="NZ_JASJUS010000007.1"/>
</dbReference>
<keyword evidence="3" id="KW-0597">Phosphoprotein</keyword>
<reference evidence="11 12" key="1">
    <citation type="submission" date="2023-05" db="EMBL/GenBank/DDBJ databases">
        <title>Streptomyces fuscus sp. nov., a brown-black pigment producing actinomyces isolated from dry sand of Sea duck farm.</title>
        <authorList>
            <person name="Xie J."/>
            <person name="Shen N."/>
        </authorList>
    </citation>
    <scope>NUCLEOTIDE SEQUENCE [LARGE SCALE GENOMIC DNA]</scope>
    <source>
        <strain evidence="11 12">GXMU-J15</strain>
    </source>
</reference>
<dbReference type="Gene3D" id="3.30.565.10">
    <property type="entry name" value="Histidine kinase-like ATPase, C-terminal domain"/>
    <property type="match status" value="1"/>
</dbReference>
<organism evidence="11 12">
    <name type="scientific">Streptomyces fuscus</name>
    <dbReference type="NCBI Taxonomy" id="3048495"/>
    <lineage>
        <taxon>Bacteria</taxon>
        <taxon>Bacillati</taxon>
        <taxon>Actinomycetota</taxon>
        <taxon>Actinomycetes</taxon>
        <taxon>Kitasatosporales</taxon>
        <taxon>Streptomycetaceae</taxon>
        <taxon>Streptomyces</taxon>
    </lineage>
</organism>
<keyword evidence="9" id="KW-0812">Transmembrane</keyword>
<keyword evidence="6 11" id="KW-0418">Kinase</keyword>
<keyword evidence="9" id="KW-0472">Membrane</keyword>
<comment type="caution">
    <text evidence="11">The sequence shown here is derived from an EMBL/GenBank/DDBJ whole genome shotgun (WGS) entry which is preliminary data.</text>
</comment>
<dbReference type="PANTHER" id="PTHR24421">
    <property type="entry name" value="NITRATE/NITRITE SENSOR PROTEIN NARX-RELATED"/>
    <property type="match status" value="1"/>
</dbReference>
<evidence type="ECO:0000256" key="4">
    <source>
        <dbReference type="ARBA" id="ARBA00022679"/>
    </source>
</evidence>
<keyword evidence="7" id="KW-0067">ATP-binding</keyword>